<name>A0A0S2TIJ9_9GAMM</name>
<protein>
    <recommendedName>
        <fullName evidence="1">Antitoxin Xre-like helix-turn-helix domain-containing protein</fullName>
    </recommendedName>
</protein>
<evidence type="ECO:0000259" key="1">
    <source>
        <dbReference type="Pfam" id="PF20432"/>
    </source>
</evidence>
<dbReference type="Proteomes" id="UP000055136">
    <property type="component" value="Plasmid unnamed"/>
</dbReference>
<feature type="domain" description="Antitoxin Xre-like helix-turn-helix" evidence="1">
    <location>
        <begin position="17"/>
        <end position="70"/>
    </location>
</feature>
<reference evidence="2" key="1">
    <citation type="submission" date="2015-10" db="EMBL/GenBank/DDBJ databases">
        <title>Description of Candidatus Tenderia electrophaga gen. nov, sp. nov., an Uncultivated Electroautotroph from a Biocathode Enrichment.</title>
        <authorList>
            <person name="Eddie B.J."/>
            <person name="Malanoski A.P."/>
            <person name="Wang Z."/>
            <person name="Hall R.J."/>
            <person name="Oh S.D."/>
            <person name="Heiner C."/>
            <person name="Lin B."/>
            <person name="Strycharz-Glaven S.M."/>
        </authorList>
    </citation>
    <scope>NUCLEOTIDE SEQUENCE [LARGE SCALE GENOMIC DNA]</scope>
    <source>
        <strain evidence="2">NRL1</strain>
        <plasmid evidence="2">unnamed</plasmid>
    </source>
</reference>
<accession>A0A0S2TIJ9</accession>
<sequence>MAMRHQPMTAPANVGPAALRTFFNILERWGLGPREGQTLLGTTSSTYFRWQKDPEKAHVDADKLERISYIFGIYKALHLIYSDDAVADGWIRRANMNPLFSGHPPLERLLAGHVADLYVTRQHLDARRGVI</sequence>
<evidence type="ECO:0000313" key="3">
    <source>
        <dbReference type="Proteomes" id="UP000055136"/>
    </source>
</evidence>
<organism evidence="2 3">
    <name type="scientific">Candidatus Tenderia electrophaga</name>
    <dbReference type="NCBI Taxonomy" id="1748243"/>
    <lineage>
        <taxon>Bacteria</taxon>
        <taxon>Pseudomonadati</taxon>
        <taxon>Pseudomonadota</taxon>
        <taxon>Gammaproteobacteria</taxon>
        <taxon>Candidatus Tenderiales</taxon>
        <taxon>Candidatus Tenderiaceae</taxon>
        <taxon>Candidatus Tenderia</taxon>
    </lineage>
</organism>
<dbReference type="Pfam" id="PF20432">
    <property type="entry name" value="Xre-like-HTH"/>
    <property type="match status" value="1"/>
</dbReference>
<keyword evidence="3" id="KW-1185">Reference proteome</keyword>
<dbReference type="EMBL" id="CP013100">
    <property type="protein sequence ID" value="ALP54992.1"/>
    <property type="molecule type" value="Genomic_DNA"/>
</dbReference>
<evidence type="ECO:0000313" key="2">
    <source>
        <dbReference type="EMBL" id="ALP54992.1"/>
    </source>
</evidence>
<geneLocation type="plasmid" evidence="2 3">
    <name>unnamed</name>
</geneLocation>
<dbReference type="AlphaFoldDB" id="A0A0S2TIJ9"/>
<keyword evidence="2" id="KW-0614">Plasmid</keyword>
<proteinExistence type="predicted"/>
<gene>
    <name evidence="2" type="ORF">Tel_17200</name>
</gene>
<dbReference type="KEGG" id="tee:Tel_17200"/>
<dbReference type="InterPro" id="IPR046847">
    <property type="entry name" value="Xre-like_HTH"/>
</dbReference>
<dbReference type="GO" id="GO:0003677">
    <property type="term" value="F:DNA binding"/>
    <property type="evidence" value="ECO:0007669"/>
    <property type="project" value="InterPro"/>
</dbReference>